<organism evidence="1 2">
    <name type="scientific">Athelia psychrophila</name>
    <dbReference type="NCBI Taxonomy" id="1759441"/>
    <lineage>
        <taxon>Eukaryota</taxon>
        <taxon>Fungi</taxon>
        <taxon>Dikarya</taxon>
        <taxon>Basidiomycota</taxon>
        <taxon>Agaricomycotina</taxon>
        <taxon>Agaricomycetes</taxon>
        <taxon>Agaricomycetidae</taxon>
        <taxon>Atheliales</taxon>
        <taxon>Atheliaceae</taxon>
        <taxon>Athelia</taxon>
    </lineage>
</organism>
<dbReference type="Proteomes" id="UP000076532">
    <property type="component" value="Unassembled WGS sequence"/>
</dbReference>
<name>A0A167SIG5_9AGAM</name>
<accession>A0A167SIG5</accession>
<sequence>MLSVGRQYRASTYNIQPLDILPITLLPAASHARVLPTLPDEPSWEGHYIIDRLRMPKGIPTFDTMKTPWLYVIITDICIDGGREGWSGGLEKQGIVAAGLLLLTARCTQITATISPCQDIDKLCGISVGLRKVSSASTHPDVKCVHQKYVLAFFLK</sequence>
<reference evidence="1 2" key="1">
    <citation type="journal article" date="2016" name="Mol. Biol. Evol.">
        <title>Comparative Genomics of Early-Diverging Mushroom-Forming Fungi Provides Insights into the Origins of Lignocellulose Decay Capabilities.</title>
        <authorList>
            <person name="Nagy L.G."/>
            <person name="Riley R."/>
            <person name="Tritt A."/>
            <person name="Adam C."/>
            <person name="Daum C."/>
            <person name="Floudas D."/>
            <person name="Sun H."/>
            <person name="Yadav J.S."/>
            <person name="Pangilinan J."/>
            <person name="Larsson K.H."/>
            <person name="Matsuura K."/>
            <person name="Barry K."/>
            <person name="Labutti K."/>
            <person name="Kuo R."/>
            <person name="Ohm R.A."/>
            <person name="Bhattacharya S.S."/>
            <person name="Shirouzu T."/>
            <person name="Yoshinaga Y."/>
            <person name="Martin F.M."/>
            <person name="Grigoriev I.V."/>
            <person name="Hibbett D.S."/>
        </authorList>
    </citation>
    <scope>NUCLEOTIDE SEQUENCE [LARGE SCALE GENOMIC DNA]</scope>
    <source>
        <strain evidence="1 2">CBS 109695</strain>
    </source>
</reference>
<dbReference type="AlphaFoldDB" id="A0A167SIG5"/>
<dbReference type="EMBL" id="KV419309">
    <property type="protein sequence ID" value="KZP01950.1"/>
    <property type="molecule type" value="Genomic_DNA"/>
</dbReference>
<gene>
    <name evidence="1" type="ORF">FIBSPDRAFT_987882</name>
</gene>
<protein>
    <submittedName>
        <fullName evidence="1">Uncharacterized protein</fullName>
    </submittedName>
</protein>
<proteinExistence type="predicted"/>
<evidence type="ECO:0000313" key="1">
    <source>
        <dbReference type="EMBL" id="KZP01950.1"/>
    </source>
</evidence>
<keyword evidence="2" id="KW-1185">Reference proteome</keyword>
<evidence type="ECO:0000313" key="2">
    <source>
        <dbReference type="Proteomes" id="UP000076532"/>
    </source>
</evidence>